<dbReference type="Proteomes" id="UP001071777">
    <property type="component" value="Unassembled WGS sequence"/>
</dbReference>
<proteinExistence type="predicted"/>
<evidence type="ECO:0000256" key="1">
    <source>
        <dbReference type="SAM" id="MobiDB-lite"/>
    </source>
</evidence>
<feature type="region of interest" description="Disordered" evidence="1">
    <location>
        <begin position="28"/>
        <end position="54"/>
    </location>
</feature>
<evidence type="ECO:0000313" key="2">
    <source>
        <dbReference type="EMBL" id="KAJ1609874.1"/>
    </source>
</evidence>
<evidence type="ECO:0000313" key="3">
    <source>
        <dbReference type="Proteomes" id="UP001071777"/>
    </source>
</evidence>
<accession>A0ABQ8P6A8</accession>
<keyword evidence="3" id="KW-1185">Reference proteome</keyword>
<reference evidence="2" key="1">
    <citation type="submission" date="2022-10" db="EMBL/GenBank/DDBJ databases">
        <title>Adaptive evolution leads to modifications in subtelomeric GC content in a zoonotic Cryptosporidium species.</title>
        <authorList>
            <person name="Li J."/>
            <person name="Feng Y."/>
            <person name="Xiao L."/>
        </authorList>
    </citation>
    <scope>NUCLEOTIDE SEQUENCE</scope>
    <source>
        <strain evidence="2">25894</strain>
    </source>
</reference>
<comment type="caution">
    <text evidence="2">The sequence shown here is derived from an EMBL/GenBank/DDBJ whole genome shotgun (WGS) entry which is preliminary data.</text>
</comment>
<organism evidence="2 3">
    <name type="scientific">Cryptosporidium canis</name>
    <dbReference type="NCBI Taxonomy" id="195482"/>
    <lineage>
        <taxon>Eukaryota</taxon>
        <taxon>Sar</taxon>
        <taxon>Alveolata</taxon>
        <taxon>Apicomplexa</taxon>
        <taxon>Conoidasida</taxon>
        <taxon>Coccidia</taxon>
        <taxon>Eucoccidiorida</taxon>
        <taxon>Eimeriorina</taxon>
        <taxon>Cryptosporidiidae</taxon>
        <taxon>Cryptosporidium</taxon>
    </lineage>
</organism>
<gene>
    <name evidence="2" type="ORF">OJ252_2067</name>
</gene>
<sequence length="187" mass="21525">MFSCFRSCSESPFCLLFGFKEEKSSNYGTERSQRALSSKMSEVSEEKKPPKPLFNRRTPDEILTVCRSWENYIHPRAKDFWKSSEQVYEILSNIARNVDRADDPITSGEEQCVRWHGELEADDGAPVIRILKPGETDECQTYVNRILAFLYADDESFLELQKKPPVAFEMVCEDPICINLTHISLGE</sequence>
<dbReference type="EMBL" id="JAPCXB010000076">
    <property type="protein sequence ID" value="KAJ1609874.1"/>
    <property type="molecule type" value="Genomic_DNA"/>
</dbReference>
<name>A0ABQ8P6A8_9CRYT</name>
<protein>
    <submittedName>
        <fullName evidence="2">Uncharacterized protein</fullName>
    </submittedName>
</protein>